<evidence type="ECO:0000313" key="2">
    <source>
        <dbReference type="Proteomes" id="UP000728185"/>
    </source>
</evidence>
<evidence type="ECO:0000313" key="1">
    <source>
        <dbReference type="EMBL" id="KAA0185388.1"/>
    </source>
</evidence>
<sequence length="244" mass="27458">MVGRLSSEYGRSFCTIPSAQEEYNERFNFRVQKRDKEYCHQPFLWDSGDESSNHESENKQYDDFKPVVRDATSDCDVYPSAIRADVRRKERLNSGKCESNPVGLVSKNVPSDTNEVNGPWQCAVNPTDSRFGQSSWLAGPTEPAISDNNTNWVSEYHQNYPVYPSSIYVRSASTAASRCRPFSASTTHQAASRTTESIVPRTPVILSSRSSKNMVRKSVTSEPCDVCYLRSVRNHYPTGSVNVM</sequence>
<protein>
    <submittedName>
        <fullName evidence="1">Uncharacterized protein</fullName>
    </submittedName>
</protein>
<dbReference type="EMBL" id="LUCM01010501">
    <property type="protein sequence ID" value="KAA0185388.1"/>
    <property type="molecule type" value="Genomic_DNA"/>
</dbReference>
<keyword evidence="2" id="KW-1185">Reference proteome</keyword>
<proteinExistence type="predicted"/>
<name>A0A8E0VEQ2_9TREM</name>
<reference evidence="1" key="1">
    <citation type="submission" date="2019-05" db="EMBL/GenBank/DDBJ databases">
        <title>Annotation for the trematode Fasciolopsis buski.</title>
        <authorList>
            <person name="Choi Y.-J."/>
        </authorList>
    </citation>
    <scope>NUCLEOTIDE SEQUENCE</scope>
    <source>
        <strain evidence="1">HT</strain>
        <tissue evidence="1">Whole worm</tissue>
    </source>
</reference>
<comment type="caution">
    <text evidence="1">The sequence shown here is derived from an EMBL/GenBank/DDBJ whole genome shotgun (WGS) entry which is preliminary data.</text>
</comment>
<gene>
    <name evidence="1" type="ORF">FBUS_08620</name>
</gene>
<dbReference type="AlphaFoldDB" id="A0A8E0VEQ2"/>
<organism evidence="1 2">
    <name type="scientific">Fasciolopsis buskii</name>
    <dbReference type="NCBI Taxonomy" id="27845"/>
    <lineage>
        <taxon>Eukaryota</taxon>
        <taxon>Metazoa</taxon>
        <taxon>Spiralia</taxon>
        <taxon>Lophotrochozoa</taxon>
        <taxon>Platyhelminthes</taxon>
        <taxon>Trematoda</taxon>
        <taxon>Digenea</taxon>
        <taxon>Plagiorchiida</taxon>
        <taxon>Echinostomata</taxon>
        <taxon>Echinostomatoidea</taxon>
        <taxon>Fasciolidae</taxon>
        <taxon>Fasciolopsis</taxon>
    </lineage>
</organism>
<accession>A0A8E0VEQ2</accession>
<dbReference type="OrthoDB" id="6235425at2759"/>
<dbReference type="Proteomes" id="UP000728185">
    <property type="component" value="Unassembled WGS sequence"/>
</dbReference>